<dbReference type="GeneID" id="51113595"/>
<dbReference type="InterPro" id="IPR050397">
    <property type="entry name" value="Env_Response_Regulators"/>
</dbReference>
<organism evidence="6 7">
    <name type="scientific">Acidovorax delafieldii</name>
    <name type="common">Pseudomonas delafieldii</name>
    <dbReference type="NCBI Taxonomy" id="47920"/>
    <lineage>
        <taxon>Bacteria</taxon>
        <taxon>Pseudomonadati</taxon>
        <taxon>Pseudomonadota</taxon>
        <taxon>Betaproteobacteria</taxon>
        <taxon>Burkholderiales</taxon>
        <taxon>Comamonadaceae</taxon>
        <taxon>Acidovorax</taxon>
    </lineage>
</organism>
<dbReference type="Gene3D" id="1.10.10.10">
    <property type="entry name" value="Winged helix-like DNA-binding domain superfamily/Winged helix DNA-binding domain"/>
    <property type="match status" value="1"/>
</dbReference>
<name>A0A561X9G9_ACIDE</name>
<evidence type="ECO:0000256" key="3">
    <source>
        <dbReference type="ARBA" id="ARBA00023163"/>
    </source>
</evidence>
<proteinExistence type="predicted"/>
<evidence type="ECO:0000256" key="1">
    <source>
        <dbReference type="ARBA" id="ARBA00023015"/>
    </source>
</evidence>
<sequence length="234" mass="26149">MSTPSAYLPVLQTGRWFAHLPPDFAQPLIAMAQLRHLATGEVLFRRGDAPCGLYAVVRGAVSISGTRGRADEARAALLIRLEPPHWFGEISVFDNSARTHDAQATEPTTLVHIPHERLQHWLQAHPQHWHALALLITDKLRSAFVAMEELALLPAPQRLARRLVMMAEGYGQWTAEGQSRRVIEISQEQLSLMLAISRQTTNQILKDLESRQLVRVQRGEVEILDLAGLRGVCA</sequence>
<evidence type="ECO:0000259" key="4">
    <source>
        <dbReference type="PROSITE" id="PS50042"/>
    </source>
</evidence>
<keyword evidence="3" id="KW-0804">Transcription</keyword>
<dbReference type="EMBL" id="VJWE01000019">
    <property type="protein sequence ID" value="TWG32766.1"/>
    <property type="molecule type" value="Genomic_DNA"/>
</dbReference>
<dbReference type="Proteomes" id="UP000321485">
    <property type="component" value="Unassembled WGS sequence"/>
</dbReference>
<dbReference type="PANTHER" id="PTHR24567:SF74">
    <property type="entry name" value="HTH-TYPE TRANSCRIPTIONAL REGULATOR ARCR"/>
    <property type="match status" value="1"/>
</dbReference>
<dbReference type="InterPro" id="IPR036390">
    <property type="entry name" value="WH_DNA-bd_sf"/>
</dbReference>
<evidence type="ECO:0000256" key="2">
    <source>
        <dbReference type="ARBA" id="ARBA00023125"/>
    </source>
</evidence>
<dbReference type="InterPro" id="IPR000595">
    <property type="entry name" value="cNMP-bd_dom"/>
</dbReference>
<dbReference type="PROSITE" id="PS51063">
    <property type="entry name" value="HTH_CRP_2"/>
    <property type="match status" value="1"/>
</dbReference>
<dbReference type="InterPro" id="IPR036388">
    <property type="entry name" value="WH-like_DNA-bd_sf"/>
</dbReference>
<protein>
    <submittedName>
        <fullName evidence="6">CRP-like cAMP-binding protein</fullName>
    </submittedName>
</protein>
<feature type="domain" description="HTH crp-type" evidence="5">
    <location>
        <begin position="153"/>
        <end position="227"/>
    </location>
</feature>
<dbReference type="Gene3D" id="2.60.120.10">
    <property type="entry name" value="Jelly Rolls"/>
    <property type="match status" value="1"/>
</dbReference>
<keyword evidence="1" id="KW-0805">Transcription regulation</keyword>
<dbReference type="Pfam" id="PF00027">
    <property type="entry name" value="cNMP_binding"/>
    <property type="match status" value="1"/>
</dbReference>
<dbReference type="InterPro" id="IPR018490">
    <property type="entry name" value="cNMP-bd_dom_sf"/>
</dbReference>
<dbReference type="InterPro" id="IPR014710">
    <property type="entry name" value="RmlC-like_jellyroll"/>
</dbReference>
<reference evidence="6 7" key="1">
    <citation type="journal article" date="2015" name="Stand. Genomic Sci.">
        <title>Genomic Encyclopedia of Bacterial and Archaeal Type Strains, Phase III: the genomes of soil and plant-associated and newly described type strains.</title>
        <authorList>
            <person name="Whitman W.B."/>
            <person name="Woyke T."/>
            <person name="Klenk H.P."/>
            <person name="Zhou Y."/>
            <person name="Lilburn T.G."/>
            <person name="Beck B.J."/>
            <person name="De Vos P."/>
            <person name="Vandamme P."/>
            <person name="Eisen J.A."/>
            <person name="Garrity G."/>
            <person name="Hugenholtz P."/>
            <person name="Kyrpides N.C."/>
        </authorList>
    </citation>
    <scope>NUCLEOTIDE SEQUENCE [LARGE SCALE GENOMIC DNA]</scope>
    <source>
        <strain evidence="6 7">DSM 64</strain>
    </source>
</reference>
<keyword evidence="2" id="KW-0238">DNA-binding</keyword>
<dbReference type="SMART" id="SM00100">
    <property type="entry name" value="cNMP"/>
    <property type="match status" value="1"/>
</dbReference>
<evidence type="ECO:0000313" key="6">
    <source>
        <dbReference type="EMBL" id="TWG32766.1"/>
    </source>
</evidence>
<dbReference type="PROSITE" id="PS50042">
    <property type="entry name" value="CNMP_BINDING_3"/>
    <property type="match status" value="1"/>
</dbReference>
<dbReference type="SMART" id="SM00419">
    <property type="entry name" value="HTH_CRP"/>
    <property type="match status" value="1"/>
</dbReference>
<dbReference type="GO" id="GO:0003700">
    <property type="term" value="F:DNA-binding transcription factor activity"/>
    <property type="evidence" value="ECO:0007669"/>
    <property type="project" value="TreeGrafter"/>
</dbReference>
<dbReference type="SUPFAM" id="SSF51206">
    <property type="entry name" value="cAMP-binding domain-like"/>
    <property type="match status" value="1"/>
</dbReference>
<dbReference type="AlphaFoldDB" id="A0A561X9G9"/>
<evidence type="ECO:0000313" key="7">
    <source>
        <dbReference type="Proteomes" id="UP000321485"/>
    </source>
</evidence>
<dbReference type="InterPro" id="IPR012318">
    <property type="entry name" value="HTH_CRP"/>
</dbReference>
<dbReference type="Pfam" id="PF13545">
    <property type="entry name" value="HTH_Crp_2"/>
    <property type="match status" value="1"/>
</dbReference>
<evidence type="ECO:0000259" key="5">
    <source>
        <dbReference type="PROSITE" id="PS51063"/>
    </source>
</evidence>
<dbReference type="SUPFAM" id="SSF46785">
    <property type="entry name" value="Winged helix' DNA-binding domain"/>
    <property type="match status" value="1"/>
</dbReference>
<dbReference type="GO" id="GO:0005829">
    <property type="term" value="C:cytosol"/>
    <property type="evidence" value="ECO:0007669"/>
    <property type="project" value="TreeGrafter"/>
</dbReference>
<dbReference type="CDD" id="cd00038">
    <property type="entry name" value="CAP_ED"/>
    <property type="match status" value="1"/>
</dbReference>
<dbReference type="RefSeq" id="WP_146872366.1">
    <property type="nucleotide sequence ID" value="NZ_VJWE01000019.1"/>
</dbReference>
<accession>A0A561X9G9</accession>
<dbReference type="PANTHER" id="PTHR24567">
    <property type="entry name" value="CRP FAMILY TRANSCRIPTIONAL REGULATORY PROTEIN"/>
    <property type="match status" value="1"/>
</dbReference>
<feature type="domain" description="Cyclic nucleotide-binding" evidence="4">
    <location>
        <begin position="16"/>
        <end position="122"/>
    </location>
</feature>
<comment type="caution">
    <text evidence="6">The sequence shown here is derived from an EMBL/GenBank/DDBJ whole genome shotgun (WGS) entry which is preliminary data.</text>
</comment>
<gene>
    <name evidence="6" type="ORF">ATF69_4564</name>
</gene>
<dbReference type="GO" id="GO:0003677">
    <property type="term" value="F:DNA binding"/>
    <property type="evidence" value="ECO:0007669"/>
    <property type="project" value="UniProtKB-KW"/>
</dbReference>